<name>A0A850NHS1_9FLAO</name>
<evidence type="ECO:0000313" key="2">
    <source>
        <dbReference type="Proteomes" id="UP000558089"/>
    </source>
</evidence>
<dbReference type="AlphaFoldDB" id="A0A850NHS1"/>
<sequence length="81" mass="9648">MESGKELEFKVMVTFPYLLEQEVKNFNKFYGTDFEIVETTYDEVPFCKLKVTKFEPSHVFDLGYSLAALQYKMREEGEIDW</sequence>
<dbReference type="Proteomes" id="UP000558089">
    <property type="component" value="Unassembled WGS sequence"/>
</dbReference>
<dbReference type="RefSeq" id="WP_176620234.1">
    <property type="nucleotide sequence ID" value="NZ_WYET01000004.1"/>
</dbReference>
<protein>
    <submittedName>
        <fullName evidence="1">Uncharacterized protein</fullName>
    </submittedName>
</protein>
<keyword evidence="2" id="KW-1185">Reference proteome</keyword>
<accession>A0A850NHS1</accession>
<gene>
    <name evidence="1" type="ORF">GUA46_09110</name>
</gene>
<organism evidence="1 2">
    <name type="scientific">Flagellimonas chongwuensis</name>
    <dbReference type="NCBI Taxonomy" id="2697365"/>
    <lineage>
        <taxon>Bacteria</taxon>
        <taxon>Pseudomonadati</taxon>
        <taxon>Bacteroidota</taxon>
        <taxon>Flavobacteriia</taxon>
        <taxon>Flavobacteriales</taxon>
        <taxon>Flavobacteriaceae</taxon>
        <taxon>Flagellimonas</taxon>
    </lineage>
</organism>
<comment type="caution">
    <text evidence="1">The sequence shown here is derived from an EMBL/GenBank/DDBJ whole genome shotgun (WGS) entry which is preliminary data.</text>
</comment>
<evidence type="ECO:0000313" key="1">
    <source>
        <dbReference type="EMBL" id="NVN18500.1"/>
    </source>
</evidence>
<reference evidence="1 2" key="1">
    <citation type="submission" date="2020-01" db="EMBL/GenBank/DDBJ databases">
        <title>Draft Genome Analysis of Muricauda sp. HICW Isolated from coastal seawater of PR China.</title>
        <authorList>
            <person name="Chen M.-X."/>
        </authorList>
    </citation>
    <scope>NUCLEOTIDE SEQUENCE [LARGE SCALE GENOMIC DNA]</scope>
    <source>
        <strain evidence="1 2">HICW</strain>
    </source>
</reference>
<proteinExistence type="predicted"/>
<dbReference type="EMBL" id="WYET01000004">
    <property type="protein sequence ID" value="NVN18500.1"/>
    <property type="molecule type" value="Genomic_DNA"/>
</dbReference>